<feature type="domain" description="VanZ-like" evidence="2">
    <location>
        <begin position="64"/>
        <end position="140"/>
    </location>
</feature>
<keyword evidence="1" id="KW-0812">Transmembrane</keyword>
<feature type="transmembrane region" description="Helical" evidence="1">
    <location>
        <begin position="63"/>
        <end position="88"/>
    </location>
</feature>
<keyword evidence="1" id="KW-0472">Membrane</keyword>
<evidence type="ECO:0000256" key="1">
    <source>
        <dbReference type="SAM" id="Phobius"/>
    </source>
</evidence>
<feature type="transmembrane region" description="Helical" evidence="1">
    <location>
        <begin position="95"/>
        <end position="115"/>
    </location>
</feature>
<dbReference type="InterPro" id="IPR006976">
    <property type="entry name" value="VanZ-like"/>
</dbReference>
<proteinExistence type="predicted"/>
<gene>
    <name evidence="3" type="ORF">GCM10011594_05500</name>
</gene>
<comment type="caution">
    <text evidence="3">The sequence shown here is derived from an EMBL/GenBank/DDBJ whole genome shotgun (WGS) entry which is preliminary data.</text>
</comment>
<protein>
    <recommendedName>
        <fullName evidence="2">VanZ-like domain-containing protein</fullName>
    </recommendedName>
</protein>
<accession>A0A917WBK1</accession>
<keyword evidence="1" id="KW-1133">Transmembrane helix</keyword>
<name>A0A917WBK1_9ACTN</name>
<reference evidence="3" key="2">
    <citation type="submission" date="2020-09" db="EMBL/GenBank/DDBJ databases">
        <authorList>
            <person name="Sun Q."/>
            <person name="Zhou Y."/>
        </authorList>
    </citation>
    <scope>NUCLEOTIDE SEQUENCE</scope>
    <source>
        <strain evidence="3">CGMCC 4.7308</strain>
    </source>
</reference>
<feature type="transmembrane region" description="Helical" evidence="1">
    <location>
        <begin position="18"/>
        <end position="37"/>
    </location>
</feature>
<feature type="transmembrane region" description="Helical" evidence="1">
    <location>
        <begin position="127"/>
        <end position="145"/>
    </location>
</feature>
<dbReference type="Proteomes" id="UP000655208">
    <property type="component" value="Unassembled WGS sequence"/>
</dbReference>
<organism evidence="3 4">
    <name type="scientific">Nakamurella endophytica</name>
    <dbReference type="NCBI Taxonomy" id="1748367"/>
    <lineage>
        <taxon>Bacteria</taxon>
        <taxon>Bacillati</taxon>
        <taxon>Actinomycetota</taxon>
        <taxon>Actinomycetes</taxon>
        <taxon>Nakamurellales</taxon>
        <taxon>Nakamurellaceae</taxon>
        <taxon>Nakamurella</taxon>
    </lineage>
</organism>
<evidence type="ECO:0000259" key="2">
    <source>
        <dbReference type="Pfam" id="PF04892"/>
    </source>
</evidence>
<sequence>MVDRWQPSGADPFRTARIVARCLLAAVLVTVAVIVWTPGPPAAAGQHDLASFFDRAHRHGLPLWIDFGLVEMLSNVVMFLPLGLLGALSLRRHQWFVLPVAVLASMTIEAVQFLALPNRTASWQDVAANSAGALLGLLLAAPTLGRRRRRERRLLLGVRSAADRVVAGASTG</sequence>
<evidence type="ECO:0000313" key="4">
    <source>
        <dbReference type="Proteomes" id="UP000655208"/>
    </source>
</evidence>
<evidence type="ECO:0000313" key="3">
    <source>
        <dbReference type="EMBL" id="GGL88771.1"/>
    </source>
</evidence>
<keyword evidence="4" id="KW-1185">Reference proteome</keyword>
<dbReference type="Pfam" id="PF04892">
    <property type="entry name" value="VanZ"/>
    <property type="match status" value="1"/>
</dbReference>
<dbReference type="RefSeq" id="WP_188939915.1">
    <property type="nucleotide sequence ID" value="NZ_BMNA01000001.1"/>
</dbReference>
<dbReference type="EMBL" id="BMNA01000001">
    <property type="protein sequence ID" value="GGL88771.1"/>
    <property type="molecule type" value="Genomic_DNA"/>
</dbReference>
<reference evidence="3" key="1">
    <citation type="journal article" date="2014" name="Int. J. Syst. Evol. Microbiol.">
        <title>Complete genome sequence of Corynebacterium casei LMG S-19264T (=DSM 44701T), isolated from a smear-ripened cheese.</title>
        <authorList>
            <consortium name="US DOE Joint Genome Institute (JGI-PGF)"/>
            <person name="Walter F."/>
            <person name="Albersmeier A."/>
            <person name="Kalinowski J."/>
            <person name="Ruckert C."/>
        </authorList>
    </citation>
    <scope>NUCLEOTIDE SEQUENCE</scope>
    <source>
        <strain evidence="3">CGMCC 4.7308</strain>
    </source>
</reference>
<dbReference type="AlphaFoldDB" id="A0A917WBK1"/>